<name>A0A1J5PZX4_9ZZZZ</name>
<evidence type="ECO:0000313" key="1">
    <source>
        <dbReference type="EMBL" id="OIQ77025.1"/>
    </source>
</evidence>
<dbReference type="Pfam" id="PF12276">
    <property type="entry name" value="DUF3617"/>
    <property type="match status" value="1"/>
</dbReference>
<comment type="caution">
    <text evidence="1">The sequence shown here is derived from an EMBL/GenBank/DDBJ whole genome shotgun (WGS) entry which is preliminary data.</text>
</comment>
<gene>
    <name evidence="1" type="ORF">GALL_412870</name>
</gene>
<accession>A0A1J5PZX4</accession>
<dbReference type="EMBL" id="MLJW01001714">
    <property type="protein sequence ID" value="OIQ77025.1"/>
    <property type="molecule type" value="Genomic_DNA"/>
</dbReference>
<dbReference type="AlphaFoldDB" id="A0A1J5PZX4"/>
<evidence type="ECO:0008006" key="2">
    <source>
        <dbReference type="Google" id="ProtNLM"/>
    </source>
</evidence>
<protein>
    <recommendedName>
        <fullName evidence="2">DUF3617 domain-containing protein</fullName>
    </recommendedName>
</protein>
<reference evidence="1" key="1">
    <citation type="submission" date="2016-10" db="EMBL/GenBank/DDBJ databases">
        <title>Sequence of Gallionella enrichment culture.</title>
        <authorList>
            <person name="Poehlein A."/>
            <person name="Muehling M."/>
            <person name="Daniel R."/>
        </authorList>
    </citation>
    <scope>NUCLEOTIDE SEQUENCE</scope>
</reference>
<organism evidence="1">
    <name type="scientific">mine drainage metagenome</name>
    <dbReference type="NCBI Taxonomy" id="410659"/>
    <lineage>
        <taxon>unclassified sequences</taxon>
        <taxon>metagenomes</taxon>
        <taxon>ecological metagenomes</taxon>
    </lineage>
</organism>
<proteinExistence type="predicted"/>
<dbReference type="InterPro" id="IPR022061">
    <property type="entry name" value="DUF3617"/>
</dbReference>
<sequence>MSATRPFFPSVLRGGLAVVTGLLLALSAAQAQTLPAPQPGLWQIQTRMFINGQDFGAMMRQMQAQMLQSLPADQREQAKAMLQPHGDPFGPVQDCVTPQEAARASDAKTLLADLQKDSPDCRFEPVTVSGKTVKFKGRCASAEGFTGDVQGEMTRATPREWTAHYAGNGTFAHTEDMPELKIGKDGKVDFRVDSVGKWLGTNCGQVKP</sequence>